<accession>A0A0L0CS72</accession>
<gene>
    <name evidence="1" type="ORF">FF38_10652</name>
</gene>
<evidence type="ECO:0000313" key="1">
    <source>
        <dbReference type="EMBL" id="KNC34269.1"/>
    </source>
</evidence>
<reference evidence="1 2" key="1">
    <citation type="journal article" date="2015" name="Nat. Commun.">
        <title>Lucilia cuprina genome unlocks parasitic fly biology to underpin future interventions.</title>
        <authorList>
            <person name="Anstead C.A."/>
            <person name="Korhonen P.K."/>
            <person name="Young N.D."/>
            <person name="Hall R.S."/>
            <person name="Jex A.R."/>
            <person name="Murali S.C."/>
            <person name="Hughes D.S."/>
            <person name="Lee S.F."/>
            <person name="Perry T."/>
            <person name="Stroehlein A.J."/>
            <person name="Ansell B.R."/>
            <person name="Breugelmans B."/>
            <person name="Hofmann A."/>
            <person name="Qu J."/>
            <person name="Dugan S."/>
            <person name="Lee S.L."/>
            <person name="Chao H."/>
            <person name="Dinh H."/>
            <person name="Han Y."/>
            <person name="Doddapaneni H.V."/>
            <person name="Worley K.C."/>
            <person name="Muzny D.M."/>
            <person name="Ioannidis P."/>
            <person name="Waterhouse R.M."/>
            <person name="Zdobnov E.M."/>
            <person name="James P.J."/>
            <person name="Bagnall N.H."/>
            <person name="Kotze A.C."/>
            <person name="Gibbs R.A."/>
            <person name="Richards S."/>
            <person name="Batterham P."/>
            <person name="Gasser R.B."/>
        </authorList>
    </citation>
    <scope>NUCLEOTIDE SEQUENCE [LARGE SCALE GENOMIC DNA]</scope>
    <source>
        <strain evidence="1 2">LS</strain>
        <tissue evidence="1">Full body</tissue>
    </source>
</reference>
<keyword evidence="2" id="KW-1185">Reference proteome</keyword>
<organism evidence="1 2">
    <name type="scientific">Lucilia cuprina</name>
    <name type="common">Green bottle fly</name>
    <name type="synonym">Australian sheep blowfly</name>
    <dbReference type="NCBI Taxonomy" id="7375"/>
    <lineage>
        <taxon>Eukaryota</taxon>
        <taxon>Metazoa</taxon>
        <taxon>Ecdysozoa</taxon>
        <taxon>Arthropoda</taxon>
        <taxon>Hexapoda</taxon>
        <taxon>Insecta</taxon>
        <taxon>Pterygota</taxon>
        <taxon>Neoptera</taxon>
        <taxon>Endopterygota</taxon>
        <taxon>Diptera</taxon>
        <taxon>Brachycera</taxon>
        <taxon>Muscomorpha</taxon>
        <taxon>Oestroidea</taxon>
        <taxon>Calliphoridae</taxon>
        <taxon>Luciliinae</taxon>
        <taxon>Lucilia</taxon>
    </lineage>
</organism>
<sequence>MEIADSFIWGSTGARIGVPIRKWPGVNAQRSVGSVDIGEIDLEFRQDSILDRSVESPSCVYFKHPVVLRKWALKLLTPHSHKPPIPLLAKSAGFDSETTGPNLEKGTICVILETLFATKVSQLHGASASQESTIVKSVQQNI</sequence>
<protein>
    <submittedName>
        <fullName evidence="1">Uncharacterized protein</fullName>
    </submittedName>
</protein>
<dbReference type="EMBL" id="JRES01000082">
    <property type="protein sequence ID" value="KNC34269.1"/>
    <property type="molecule type" value="Genomic_DNA"/>
</dbReference>
<proteinExistence type="predicted"/>
<dbReference type="Proteomes" id="UP000037069">
    <property type="component" value="Unassembled WGS sequence"/>
</dbReference>
<comment type="caution">
    <text evidence="1">The sequence shown here is derived from an EMBL/GenBank/DDBJ whole genome shotgun (WGS) entry which is preliminary data.</text>
</comment>
<evidence type="ECO:0000313" key="2">
    <source>
        <dbReference type="Proteomes" id="UP000037069"/>
    </source>
</evidence>
<name>A0A0L0CS72_LUCCU</name>
<dbReference type="AlphaFoldDB" id="A0A0L0CS72"/>